<accession>A0A9N9E7R9</accession>
<evidence type="ECO:0000313" key="2">
    <source>
        <dbReference type="EMBL" id="CAG8667813.1"/>
    </source>
</evidence>
<reference evidence="2" key="1">
    <citation type="submission" date="2021-06" db="EMBL/GenBank/DDBJ databases">
        <authorList>
            <person name="Kallberg Y."/>
            <person name="Tangrot J."/>
            <person name="Rosling A."/>
        </authorList>
    </citation>
    <scope>NUCLEOTIDE SEQUENCE</scope>
    <source>
        <strain evidence="2">MA453B</strain>
    </source>
</reference>
<comment type="caution">
    <text evidence="2">The sequence shown here is derived from an EMBL/GenBank/DDBJ whole genome shotgun (WGS) entry which is preliminary data.</text>
</comment>
<dbReference type="AlphaFoldDB" id="A0A9N9E7R9"/>
<name>A0A9N9E7R9_9GLOM</name>
<feature type="compositionally biased region" description="Polar residues" evidence="1">
    <location>
        <begin position="9"/>
        <end position="23"/>
    </location>
</feature>
<evidence type="ECO:0000256" key="1">
    <source>
        <dbReference type="SAM" id="MobiDB-lite"/>
    </source>
</evidence>
<gene>
    <name evidence="2" type="ORF">DERYTH_LOCUS11060</name>
</gene>
<evidence type="ECO:0000313" key="3">
    <source>
        <dbReference type="Proteomes" id="UP000789405"/>
    </source>
</evidence>
<feature type="compositionally biased region" description="Polar residues" evidence="1">
    <location>
        <begin position="103"/>
        <end position="121"/>
    </location>
</feature>
<dbReference type="EMBL" id="CAJVPY010006700">
    <property type="protein sequence ID" value="CAG8667813.1"/>
    <property type="molecule type" value="Genomic_DNA"/>
</dbReference>
<dbReference type="Proteomes" id="UP000789405">
    <property type="component" value="Unassembled WGS sequence"/>
</dbReference>
<proteinExistence type="predicted"/>
<protein>
    <submittedName>
        <fullName evidence="2">14372_t:CDS:1</fullName>
    </submittedName>
</protein>
<feature type="region of interest" description="Disordered" evidence="1">
    <location>
        <begin position="101"/>
        <end position="124"/>
    </location>
</feature>
<feature type="region of interest" description="Disordered" evidence="1">
    <location>
        <begin position="1"/>
        <end position="23"/>
    </location>
</feature>
<keyword evidence="3" id="KW-1185">Reference proteome</keyword>
<feature type="non-terminal residue" evidence="2">
    <location>
        <position position="161"/>
    </location>
</feature>
<organism evidence="2 3">
    <name type="scientific">Dentiscutata erythropus</name>
    <dbReference type="NCBI Taxonomy" id="1348616"/>
    <lineage>
        <taxon>Eukaryota</taxon>
        <taxon>Fungi</taxon>
        <taxon>Fungi incertae sedis</taxon>
        <taxon>Mucoromycota</taxon>
        <taxon>Glomeromycotina</taxon>
        <taxon>Glomeromycetes</taxon>
        <taxon>Diversisporales</taxon>
        <taxon>Gigasporaceae</taxon>
        <taxon>Dentiscutata</taxon>
    </lineage>
</organism>
<dbReference type="OrthoDB" id="339151at2759"/>
<sequence length="161" mass="17952">MKLVKFNLDPSSDPSSYKNNQRSTYIDDGVSSIIEEKFNGKGSIPTLSTGTLAEESTQKIDQDLKVVEEAKVLALPKSKTEDIYSSVIEEPADNKSKLILSGLSENEPTSDSSKWDTSQLTKSRKSQVIPASQLIHTTSVGRRIQNNSKIRLWKRSEEKLH</sequence>